<dbReference type="PROSITE" id="PS00557">
    <property type="entry name" value="FMN_HYDROXY_ACID_DH_1"/>
    <property type="match status" value="1"/>
</dbReference>
<dbReference type="Proteomes" id="UP001642406">
    <property type="component" value="Unassembled WGS sequence"/>
</dbReference>
<gene>
    <name evidence="5" type="ORF">SBRCBS47491_004219</name>
</gene>
<feature type="region of interest" description="Disordered" evidence="3">
    <location>
        <begin position="1"/>
        <end position="24"/>
    </location>
</feature>
<dbReference type="Pfam" id="PF01070">
    <property type="entry name" value="FMN_dh"/>
    <property type="match status" value="1"/>
</dbReference>
<proteinExistence type="predicted"/>
<feature type="region of interest" description="Disordered" evidence="3">
    <location>
        <begin position="294"/>
        <end position="315"/>
    </location>
</feature>
<dbReference type="PROSITE" id="PS51349">
    <property type="entry name" value="FMN_HYDROXY_ACID_DH_2"/>
    <property type="match status" value="1"/>
</dbReference>
<accession>A0ABP0BLL8</accession>
<evidence type="ECO:0000256" key="1">
    <source>
        <dbReference type="ARBA" id="ARBA00001917"/>
    </source>
</evidence>
<dbReference type="PANTHER" id="PTHR10578">
    <property type="entry name" value="S -2-HYDROXY-ACID OXIDASE-RELATED"/>
    <property type="match status" value="1"/>
</dbReference>
<dbReference type="Gene3D" id="3.20.20.70">
    <property type="entry name" value="Aldolase class I"/>
    <property type="match status" value="1"/>
</dbReference>
<dbReference type="PANTHER" id="PTHR10578:SF143">
    <property type="entry name" value="FMN-DEPENDENT ALPHA-HYDROXY ACID DEHYDROGENASE PB1A11.03"/>
    <property type="match status" value="1"/>
</dbReference>
<dbReference type="InterPro" id="IPR037396">
    <property type="entry name" value="FMN_HAD"/>
</dbReference>
<evidence type="ECO:0000256" key="3">
    <source>
        <dbReference type="SAM" id="MobiDB-lite"/>
    </source>
</evidence>
<dbReference type="EMBL" id="CAWUHC010000031">
    <property type="protein sequence ID" value="CAK7220528.1"/>
    <property type="molecule type" value="Genomic_DNA"/>
</dbReference>
<reference evidence="5 6" key="1">
    <citation type="submission" date="2024-01" db="EMBL/GenBank/DDBJ databases">
        <authorList>
            <person name="Allen C."/>
            <person name="Tagirdzhanova G."/>
        </authorList>
    </citation>
    <scope>NUCLEOTIDE SEQUENCE [LARGE SCALE GENOMIC DNA]</scope>
</reference>
<evidence type="ECO:0000313" key="6">
    <source>
        <dbReference type="Proteomes" id="UP001642406"/>
    </source>
</evidence>
<dbReference type="SUPFAM" id="SSF51395">
    <property type="entry name" value="FMN-linked oxidoreductases"/>
    <property type="match status" value="1"/>
</dbReference>
<feature type="compositionally biased region" description="Pro residues" evidence="3">
    <location>
        <begin position="13"/>
        <end position="22"/>
    </location>
</feature>
<dbReference type="InterPro" id="IPR000262">
    <property type="entry name" value="FMN-dep_DH"/>
</dbReference>
<feature type="domain" description="FMN hydroxy acid dehydrogenase" evidence="4">
    <location>
        <begin position="57"/>
        <end position="497"/>
    </location>
</feature>
<keyword evidence="2" id="KW-0560">Oxidoreductase</keyword>
<dbReference type="InterPro" id="IPR008259">
    <property type="entry name" value="FMN_hydac_DH_AS"/>
</dbReference>
<name>A0ABP0BLL8_9PEZI</name>
<evidence type="ECO:0000259" key="4">
    <source>
        <dbReference type="PROSITE" id="PS51349"/>
    </source>
</evidence>
<evidence type="ECO:0000313" key="5">
    <source>
        <dbReference type="EMBL" id="CAK7220528.1"/>
    </source>
</evidence>
<sequence>MGQDDNKTAGNEPLPPQPPIRDPPYAEYQYNIYRAHLMADQLPVATTNPYLLEEQARKIMSKEVAATEDGQAAIPPRPDAFGYIAGGAGAGTTMEANRRALDSWALVPRMMRTGRPLPKIEDNEATDANAAAATAALRDLRVRLCLGPGRGPPIDLANPVVMAPVGVQCSYHPDREVGVAAACAELGVPFTISTASSSSIEEIKASLDDTSTEDSAGSPSPAPWYQLYWPEDDTITASVLQRARAAGARILLVTADTFTLSWRPMDLDAGYLPFITTNKGNAIGYSDPVFRKKLAKSGQDGGDGGGDDITPENNPLKASLGWTSQVFPRHGRPWSDLAILRKLWGDDGAILIKGIQHPDDALLARQYGADGVVVSNHGGRQVDGAVGSLEMLPEVVAAVRDAEAREAREKESIGKQPFTILFDSGIRTGSDVVKALCLGAQAVLVGRPVIYGLGIAGRKGAKHAMASLLADLDQTMNLIGCSSIADLGPHMLRKGGAPFKVSL</sequence>
<keyword evidence="6" id="KW-1185">Reference proteome</keyword>
<comment type="cofactor">
    <cofactor evidence="1">
        <name>FMN</name>
        <dbReference type="ChEBI" id="CHEBI:58210"/>
    </cofactor>
</comment>
<protein>
    <recommendedName>
        <fullName evidence="4">FMN hydroxy acid dehydrogenase domain-containing protein</fullName>
    </recommendedName>
</protein>
<evidence type="ECO:0000256" key="2">
    <source>
        <dbReference type="ARBA" id="ARBA00023002"/>
    </source>
</evidence>
<dbReference type="InterPro" id="IPR013785">
    <property type="entry name" value="Aldolase_TIM"/>
</dbReference>
<organism evidence="5 6">
    <name type="scientific">Sporothrix bragantina</name>
    <dbReference type="NCBI Taxonomy" id="671064"/>
    <lineage>
        <taxon>Eukaryota</taxon>
        <taxon>Fungi</taxon>
        <taxon>Dikarya</taxon>
        <taxon>Ascomycota</taxon>
        <taxon>Pezizomycotina</taxon>
        <taxon>Sordariomycetes</taxon>
        <taxon>Sordariomycetidae</taxon>
        <taxon>Ophiostomatales</taxon>
        <taxon>Ophiostomataceae</taxon>
        <taxon>Sporothrix</taxon>
    </lineage>
</organism>
<comment type="caution">
    <text evidence="5">The sequence shown here is derived from an EMBL/GenBank/DDBJ whole genome shotgun (WGS) entry which is preliminary data.</text>
</comment>